<evidence type="ECO:0000259" key="3">
    <source>
        <dbReference type="Pfam" id="PF00149"/>
    </source>
</evidence>
<dbReference type="GO" id="GO:0016787">
    <property type="term" value="F:hydrolase activity"/>
    <property type="evidence" value="ECO:0007669"/>
    <property type="project" value="InterPro"/>
</dbReference>
<dbReference type="RefSeq" id="WP_091522032.1">
    <property type="nucleotide sequence ID" value="NZ_LT629772.1"/>
</dbReference>
<evidence type="ECO:0000313" key="5">
    <source>
        <dbReference type="Proteomes" id="UP000199103"/>
    </source>
</evidence>
<keyword evidence="2" id="KW-0472">Membrane</keyword>
<dbReference type="STRING" id="630515.SAMN04489812_1406"/>
<feature type="domain" description="Calcineurin-like phosphoesterase" evidence="3">
    <location>
        <begin position="263"/>
        <end position="428"/>
    </location>
</feature>
<keyword evidence="2" id="KW-1133">Transmembrane helix</keyword>
<sequence>MVMDRARLIRLLVRGALILLISAVLAAPLAIGWGIGHAEITDYLGANRATIAVDYTGETRIDLGPLGNAYLPFSYGPIGLTITVGGLVSPTAGRQLLSEDTLQSYLNLYNDPGQAITGIGDQLVADAVGNAVAAELVLVLIMAGWTQRRLFLSARLVRLSAARHGVLAYLVVVIIFGTVAIAPPAAEPTSRYPVTIADGTRFEGMTVDSQLLADLLDRGVKGLRTMAARQNAAVDDYVQQTRENLLTQVDRWPSPGADQDLIFGISDLHCNLAMTQFWKEIVEVTHPVAVFSSGDDTLNGTATEKTCVTGERAISGDRPFIDIGGNHDSATTEKQMKAAGATVLDGKVTDVDDISFLGDDDPEYNPPFSIDRIAERSETEEQMGQRMIKTAIGRNVDVIMLHQPRAARVVAEQPNPPAKLIAWGHIHSQEGPQVILHDDGSWTVTLQLGTAGGVAAPTITSFSTPFSVPRKSADGYFFYRDRATGLITAVQPVHCLPDASVIIDDPIPTGDLASLPPETRSRLGGDEEAPTPTPTPTPTATGTAEPTASESPAR</sequence>
<accession>A0A1H1QV83</accession>
<dbReference type="InterPro" id="IPR004843">
    <property type="entry name" value="Calcineurin-like_PHP"/>
</dbReference>
<proteinExistence type="predicted"/>
<dbReference type="InterPro" id="IPR029052">
    <property type="entry name" value="Metallo-depent_PP-like"/>
</dbReference>
<evidence type="ECO:0000313" key="4">
    <source>
        <dbReference type="EMBL" id="SDS27431.1"/>
    </source>
</evidence>
<dbReference type="EMBL" id="LT629772">
    <property type="protein sequence ID" value="SDS27431.1"/>
    <property type="molecule type" value="Genomic_DNA"/>
</dbReference>
<feature type="compositionally biased region" description="Low complexity" evidence="1">
    <location>
        <begin position="538"/>
        <end position="548"/>
    </location>
</feature>
<feature type="transmembrane region" description="Helical" evidence="2">
    <location>
        <begin position="166"/>
        <end position="186"/>
    </location>
</feature>
<dbReference type="OrthoDB" id="5241348at2"/>
<dbReference type="SUPFAM" id="SSF56300">
    <property type="entry name" value="Metallo-dependent phosphatases"/>
    <property type="match status" value="1"/>
</dbReference>
<reference evidence="4 5" key="1">
    <citation type="submission" date="2016-10" db="EMBL/GenBank/DDBJ databases">
        <authorList>
            <person name="de Groot N.N."/>
        </authorList>
    </citation>
    <scope>NUCLEOTIDE SEQUENCE [LARGE SCALE GENOMIC DNA]</scope>
    <source>
        <strain evidence="4 5">DSM 21800</strain>
    </source>
</reference>
<keyword evidence="2" id="KW-0812">Transmembrane</keyword>
<dbReference type="Proteomes" id="UP000199103">
    <property type="component" value="Chromosome I"/>
</dbReference>
<feature type="transmembrane region" description="Helical" evidence="2">
    <location>
        <begin position="127"/>
        <end position="145"/>
    </location>
</feature>
<gene>
    <name evidence="4" type="ORF">SAMN04489812_1406</name>
</gene>
<evidence type="ECO:0000256" key="1">
    <source>
        <dbReference type="SAM" id="MobiDB-lite"/>
    </source>
</evidence>
<keyword evidence="5" id="KW-1185">Reference proteome</keyword>
<feature type="region of interest" description="Disordered" evidence="1">
    <location>
        <begin position="507"/>
        <end position="554"/>
    </location>
</feature>
<dbReference type="Gene3D" id="3.60.21.10">
    <property type="match status" value="1"/>
</dbReference>
<dbReference type="AlphaFoldDB" id="A0A1H1QV83"/>
<name>A0A1H1QV83_9ACTN</name>
<evidence type="ECO:0000256" key="2">
    <source>
        <dbReference type="SAM" id="Phobius"/>
    </source>
</evidence>
<dbReference type="Pfam" id="PF00149">
    <property type="entry name" value="Metallophos"/>
    <property type="match status" value="1"/>
</dbReference>
<organism evidence="4 5">
    <name type="scientific">Microlunatus soli</name>
    <dbReference type="NCBI Taxonomy" id="630515"/>
    <lineage>
        <taxon>Bacteria</taxon>
        <taxon>Bacillati</taxon>
        <taxon>Actinomycetota</taxon>
        <taxon>Actinomycetes</taxon>
        <taxon>Propionibacteriales</taxon>
        <taxon>Propionibacteriaceae</taxon>
        <taxon>Microlunatus</taxon>
    </lineage>
</organism>
<protein>
    <recommendedName>
        <fullName evidence="3">Calcineurin-like phosphoesterase domain-containing protein</fullName>
    </recommendedName>
</protein>